<proteinExistence type="predicted"/>
<keyword evidence="2" id="KW-0032">Aminotransferase</keyword>
<protein>
    <recommendedName>
        <fullName evidence="5">Aminotransferase class I/classII large domain-containing protein</fullName>
    </recommendedName>
</protein>
<dbReference type="Gene3D" id="3.40.640.10">
    <property type="entry name" value="Type I PLP-dependent aspartate aminotransferase-like (Major domain)"/>
    <property type="match status" value="1"/>
</dbReference>
<evidence type="ECO:0000256" key="2">
    <source>
        <dbReference type="ARBA" id="ARBA00022576"/>
    </source>
</evidence>
<dbReference type="GO" id="GO:0030170">
    <property type="term" value="F:pyridoxal phosphate binding"/>
    <property type="evidence" value="ECO:0007669"/>
    <property type="project" value="InterPro"/>
</dbReference>
<keyword evidence="4" id="KW-0663">Pyridoxal phosphate</keyword>
<dbReference type="PANTHER" id="PTHR43807:SF20">
    <property type="entry name" value="FI04487P"/>
    <property type="match status" value="1"/>
</dbReference>
<name>A0A8J6CEI7_DIALT</name>
<dbReference type="GO" id="GO:0005737">
    <property type="term" value="C:cytoplasm"/>
    <property type="evidence" value="ECO:0007669"/>
    <property type="project" value="TreeGrafter"/>
</dbReference>
<gene>
    <name evidence="6" type="ORF">KFE25_009986</name>
</gene>
<dbReference type="SUPFAM" id="SSF53383">
    <property type="entry name" value="PLP-dependent transferases"/>
    <property type="match status" value="1"/>
</dbReference>
<dbReference type="Proteomes" id="UP000751190">
    <property type="component" value="Unassembled WGS sequence"/>
</dbReference>
<reference evidence="6" key="1">
    <citation type="submission" date="2021-05" db="EMBL/GenBank/DDBJ databases">
        <title>The genome of the haptophyte Pavlova lutheri (Diacronema luteri, Pavlovales) - a model for lipid biosynthesis in eukaryotic algae.</title>
        <authorList>
            <person name="Hulatt C.J."/>
            <person name="Posewitz M.C."/>
        </authorList>
    </citation>
    <scope>NUCLEOTIDE SEQUENCE</scope>
    <source>
        <strain evidence="6">NIVA-4/92</strain>
    </source>
</reference>
<comment type="caution">
    <text evidence="6">The sequence shown here is derived from an EMBL/GenBank/DDBJ whole genome shotgun (WGS) entry which is preliminary data.</text>
</comment>
<evidence type="ECO:0000256" key="1">
    <source>
        <dbReference type="ARBA" id="ARBA00001933"/>
    </source>
</evidence>
<dbReference type="EMBL" id="JAGTXO010000012">
    <property type="protein sequence ID" value="KAG8464618.1"/>
    <property type="molecule type" value="Genomic_DNA"/>
</dbReference>
<evidence type="ECO:0000313" key="6">
    <source>
        <dbReference type="EMBL" id="KAG8464618.1"/>
    </source>
</evidence>
<dbReference type="AlphaFoldDB" id="A0A8J6CEI7"/>
<organism evidence="6 7">
    <name type="scientific">Diacronema lutheri</name>
    <name type="common">Unicellular marine alga</name>
    <name type="synonym">Monochrysis lutheri</name>
    <dbReference type="NCBI Taxonomy" id="2081491"/>
    <lineage>
        <taxon>Eukaryota</taxon>
        <taxon>Haptista</taxon>
        <taxon>Haptophyta</taxon>
        <taxon>Pavlovophyceae</taxon>
        <taxon>Pavlovales</taxon>
        <taxon>Pavlovaceae</taxon>
        <taxon>Diacronema</taxon>
    </lineage>
</organism>
<keyword evidence="3" id="KW-0808">Transferase</keyword>
<evidence type="ECO:0000259" key="5">
    <source>
        <dbReference type="Pfam" id="PF00155"/>
    </source>
</evidence>
<evidence type="ECO:0000256" key="3">
    <source>
        <dbReference type="ARBA" id="ARBA00022679"/>
    </source>
</evidence>
<dbReference type="InterPro" id="IPR004839">
    <property type="entry name" value="Aminotransferase_I/II_large"/>
</dbReference>
<dbReference type="InterPro" id="IPR015424">
    <property type="entry name" value="PyrdxlP-dep_Trfase"/>
</dbReference>
<dbReference type="Pfam" id="PF00155">
    <property type="entry name" value="Aminotran_1_2"/>
    <property type="match status" value="1"/>
</dbReference>
<dbReference type="GO" id="GO:0016212">
    <property type="term" value="F:kynurenine-oxoglutarate transaminase activity"/>
    <property type="evidence" value="ECO:0007669"/>
    <property type="project" value="TreeGrafter"/>
</dbReference>
<dbReference type="InterPro" id="IPR015422">
    <property type="entry name" value="PyrdxlP-dep_Trfase_small"/>
</dbReference>
<feature type="domain" description="Aminotransferase class I/classII large" evidence="5">
    <location>
        <begin position="60"/>
        <end position="409"/>
    </location>
</feature>
<dbReference type="Gene3D" id="3.90.1150.10">
    <property type="entry name" value="Aspartate Aminotransferase, domain 1"/>
    <property type="match status" value="1"/>
</dbReference>
<comment type="cofactor">
    <cofactor evidence="1">
        <name>pyridoxal 5'-phosphate</name>
        <dbReference type="ChEBI" id="CHEBI:597326"/>
    </cofactor>
</comment>
<dbReference type="CDD" id="cd00609">
    <property type="entry name" value="AAT_like"/>
    <property type="match status" value="1"/>
</dbReference>
<keyword evidence="7" id="KW-1185">Reference proteome</keyword>
<sequence>MPSESTIRLMTRLALKHNAINLSQGFPNESPPADMVLSAAGALLDGESAESAARMAERLRPMLEQRGGKDALNQYSIPAGLPALREQISRHYAHYMPTVPADPEQNVTVVLGATEGFAVLLRALCNPGDSVVFFEPFHELYPSQCMLWGMRPRAVTLRECEFGEWSYELPELLRALRGARLLLLNSPHNPTGKVFDAVELAEIARACIDHDVLCVTDEIYQFITYPDATGRLHKHVSIATVDEQMRERTCIVNALSKSASATGWRIGWVVSPAHLTPAVRACHDQLVVQAPTPLQFGATALLSLGPSFFDSIAAEYLTKRDLLVAALRAARFTVIAPPPGAYYLFVAYADVPALRGLAPREAAMAMIERHGVACVPGDNFYLGRSKLDPQNGGRYLRFAFVRSIDVLRTAAQRLHAMAAAEPCLVMEGGLS</sequence>
<dbReference type="InterPro" id="IPR051326">
    <property type="entry name" value="Kynurenine-oxoglutarate_AT"/>
</dbReference>
<accession>A0A8J6CEI7</accession>
<evidence type="ECO:0000313" key="7">
    <source>
        <dbReference type="Proteomes" id="UP000751190"/>
    </source>
</evidence>
<dbReference type="PANTHER" id="PTHR43807">
    <property type="entry name" value="FI04487P"/>
    <property type="match status" value="1"/>
</dbReference>
<dbReference type="OMA" id="VFFEPFH"/>
<dbReference type="InterPro" id="IPR015421">
    <property type="entry name" value="PyrdxlP-dep_Trfase_major"/>
</dbReference>
<dbReference type="OrthoDB" id="7042322at2759"/>
<evidence type="ECO:0000256" key="4">
    <source>
        <dbReference type="ARBA" id="ARBA00022898"/>
    </source>
</evidence>